<keyword evidence="3" id="KW-1185">Reference proteome</keyword>
<dbReference type="KEGG" id="atl:Athai_12090"/>
<protein>
    <submittedName>
        <fullName evidence="2">Uncharacterized protein</fullName>
    </submittedName>
</protein>
<dbReference type="AlphaFoldDB" id="A0A7R7DLI9"/>
<name>A0A7R7DLI9_9ACTN</name>
<feature type="region of interest" description="Disordered" evidence="1">
    <location>
        <begin position="25"/>
        <end position="67"/>
    </location>
</feature>
<organism evidence="2 3">
    <name type="scientific">Actinocatenispora thailandica</name>
    <dbReference type="NCBI Taxonomy" id="227318"/>
    <lineage>
        <taxon>Bacteria</taxon>
        <taxon>Bacillati</taxon>
        <taxon>Actinomycetota</taxon>
        <taxon>Actinomycetes</taxon>
        <taxon>Micromonosporales</taxon>
        <taxon>Micromonosporaceae</taxon>
        <taxon>Actinocatenispora</taxon>
    </lineage>
</organism>
<accession>A0A7R7DLI9</accession>
<sequence length="67" mass="7288">MADEGQPTARAVRSGDREVRDAISELATHAAGTSTARPRRRVSTRAEKRRAPEGLAFASTLTSWPPR</sequence>
<reference evidence="2 3" key="1">
    <citation type="submission" date="2020-08" db="EMBL/GenBank/DDBJ databases">
        <title>Whole genome shotgun sequence of Actinocatenispora thailandica NBRC 105041.</title>
        <authorList>
            <person name="Komaki H."/>
            <person name="Tamura T."/>
        </authorList>
    </citation>
    <scope>NUCLEOTIDE SEQUENCE [LARGE SCALE GENOMIC DNA]</scope>
    <source>
        <strain evidence="2 3">NBRC 105041</strain>
    </source>
</reference>
<gene>
    <name evidence="2" type="ORF">Athai_12090</name>
</gene>
<evidence type="ECO:0000313" key="2">
    <source>
        <dbReference type="EMBL" id="BCJ33706.1"/>
    </source>
</evidence>
<evidence type="ECO:0000256" key="1">
    <source>
        <dbReference type="SAM" id="MobiDB-lite"/>
    </source>
</evidence>
<proteinExistence type="predicted"/>
<dbReference type="Proteomes" id="UP000611640">
    <property type="component" value="Chromosome"/>
</dbReference>
<dbReference type="EMBL" id="AP023355">
    <property type="protein sequence ID" value="BCJ33706.1"/>
    <property type="molecule type" value="Genomic_DNA"/>
</dbReference>
<evidence type="ECO:0000313" key="3">
    <source>
        <dbReference type="Proteomes" id="UP000611640"/>
    </source>
</evidence>